<dbReference type="GO" id="GO:0016787">
    <property type="term" value="F:hydrolase activity"/>
    <property type="evidence" value="ECO:0007669"/>
    <property type="project" value="UniProtKB-KW"/>
</dbReference>
<name>A0A4Y8IER2_9BACI</name>
<evidence type="ECO:0000256" key="1">
    <source>
        <dbReference type="ARBA" id="ARBA00001946"/>
    </source>
</evidence>
<evidence type="ECO:0000256" key="3">
    <source>
        <dbReference type="RuleBase" id="RU003476"/>
    </source>
</evidence>
<evidence type="ECO:0000313" key="5">
    <source>
        <dbReference type="EMBL" id="TFB15034.1"/>
    </source>
</evidence>
<keyword evidence="6" id="KW-1185">Reference proteome</keyword>
<dbReference type="InterPro" id="IPR020084">
    <property type="entry name" value="NUDIX_hydrolase_CS"/>
</dbReference>
<dbReference type="PANTHER" id="PTHR43046">
    <property type="entry name" value="GDP-MANNOSE MANNOSYL HYDROLASE"/>
    <property type="match status" value="1"/>
</dbReference>
<accession>A0A4Y8IER2</accession>
<evidence type="ECO:0000313" key="6">
    <source>
        <dbReference type="Proteomes" id="UP000297975"/>
    </source>
</evidence>
<keyword evidence="2 3" id="KW-0378">Hydrolase</keyword>
<comment type="caution">
    <text evidence="5">The sequence shown here is derived from an EMBL/GenBank/DDBJ whole genome shotgun (WGS) entry which is preliminary data.</text>
</comment>
<dbReference type="InterPro" id="IPR020476">
    <property type="entry name" value="Nudix_hydrolase"/>
</dbReference>
<dbReference type="InterPro" id="IPR015797">
    <property type="entry name" value="NUDIX_hydrolase-like_dom_sf"/>
</dbReference>
<dbReference type="Proteomes" id="UP000297975">
    <property type="component" value="Unassembled WGS sequence"/>
</dbReference>
<proteinExistence type="inferred from homology"/>
<dbReference type="SUPFAM" id="SSF55811">
    <property type="entry name" value="Nudix"/>
    <property type="match status" value="1"/>
</dbReference>
<organism evidence="5 6">
    <name type="scientific">Filobacillus milosensis</name>
    <dbReference type="NCBI Taxonomy" id="94137"/>
    <lineage>
        <taxon>Bacteria</taxon>
        <taxon>Bacillati</taxon>
        <taxon>Bacillota</taxon>
        <taxon>Bacilli</taxon>
        <taxon>Bacillales</taxon>
        <taxon>Bacillaceae</taxon>
        <taxon>Filobacillus</taxon>
    </lineage>
</organism>
<dbReference type="AlphaFoldDB" id="A0A4Y8IER2"/>
<dbReference type="OrthoDB" id="511483at2"/>
<sequence>MIAQGFVINGDKVLMVKQYVQRGAVIWNFPGGGIEEGETPEQACKREVKEETGYDVKVNKLLYNNRNKYTYIVEIEDGEMFLNKRLEDNNDIIDVAWVSIDDKKKWDNFTLPILD</sequence>
<dbReference type="EMBL" id="SOPW01000014">
    <property type="protein sequence ID" value="TFB15034.1"/>
    <property type="molecule type" value="Genomic_DNA"/>
</dbReference>
<dbReference type="RefSeq" id="WP_134340777.1">
    <property type="nucleotide sequence ID" value="NZ_SOPW01000014.1"/>
</dbReference>
<gene>
    <name evidence="5" type="ORF">E3U55_12330</name>
</gene>
<comment type="similarity">
    <text evidence="3">Belongs to the Nudix hydrolase family.</text>
</comment>
<comment type="cofactor">
    <cofactor evidence="1">
        <name>Mg(2+)</name>
        <dbReference type="ChEBI" id="CHEBI:18420"/>
    </cofactor>
</comment>
<evidence type="ECO:0000256" key="2">
    <source>
        <dbReference type="ARBA" id="ARBA00022801"/>
    </source>
</evidence>
<protein>
    <submittedName>
        <fullName evidence="5">NUDIX hydrolase</fullName>
    </submittedName>
</protein>
<dbReference type="CDD" id="cd02883">
    <property type="entry name" value="NUDIX_Hydrolase"/>
    <property type="match status" value="1"/>
</dbReference>
<reference evidence="5 6" key="1">
    <citation type="submission" date="2019-03" db="EMBL/GenBank/DDBJ databases">
        <authorList>
            <person name="He R.-H."/>
        </authorList>
    </citation>
    <scope>NUCLEOTIDE SEQUENCE [LARGE SCALE GENOMIC DNA]</scope>
    <source>
        <strain evidence="6">SH 714</strain>
    </source>
</reference>
<feature type="domain" description="Nudix hydrolase" evidence="4">
    <location>
        <begin position="1"/>
        <end position="115"/>
    </location>
</feature>
<dbReference type="InterPro" id="IPR000086">
    <property type="entry name" value="NUDIX_hydrolase_dom"/>
</dbReference>
<dbReference type="PANTHER" id="PTHR43046:SF14">
    <property type="entry name" value="MUTT_NUDIX FAMILY PROTEIN"/>
    <property type="match status" value="1"/>
</dbReference>
<evidence type="ECO:0000259" key="4">
    <source>
        <dbReference type="PROSITE" id="PS51462"/>
    </source>
</evidence>
<dbReference type="PROSITE" id="PS00893">
    <property type="entry name" value="NUDIX_BOX"/>
    <property type="match status" value="1"/>
</dbReference>
<dbReference type="PRINTS" id="PR00502">
    <property type="entry name" value="NUDIXFAMILY"/>
</dbReference>
<dbReference type="Pfam" id="PF00293">
    <property type="entry name" value="NUDIX"/>
    <property type="match status" value="1"/>
</dbReference>
<dbReference type="PROSITE" id="PS51462">
    <property type="entry name" value="NUDIX"/>
    <property type="match status" value="1"/>
</dbReference>
<dbReference type="Gene3D" id="3.90.79.10">
    <property type="entry name" value="Nucleoside Triphosphate Pyrophosphohydrolase"/>
    <property type="match status" value="1"/>
</dbReference>